<dbReference type="InterPro" id="IPR016152">
    <property type="entry name" value="PTrfase/Anion_transptr"/>
</dbReference>
<dbReference type="InterPro" id="IPR011608">
    <property type="entry name" value="PRD"/>
</dbReference>
<dbReference type="SUPFAM" id="SSF46785">
    <property type="entry name" value="Winged helix' DNA-binding domain"/>
    <property type="match status" value="1"/>
</dbReference>
<dbReference type="SUPFAM" id="SSF52794">
    <property type="entry name" value="PTS system IIB component-like"/>
    <property type="match status" value="1"/>
</dbReference>
<dbReference type="Gene3D" id="1.10.1790.10">
    <property type="entry name" value="PRD domain"/>
    <property type="match status" value="2"/>
</dbReference>
<feature type="domain" description="PRD" evidence="8">
    <location>
        <begin position="198"/>
        <end position="306"/>
    </location>
</feature>
<protein>
    <submittedName>
        <fullName evidence="9">Mannitol operon transcriptional antiterminator</fullName>
    </submittedName>
</protein>
<gene>
    <name evidence="9" type="ORF">SAMN05421790_1103</name>
</gene>
<dbReference type="InterPro" id="IPR036390">
    <property type="entry name" value="WH_DNA-bd_sf"/>
</dbReference>
<evidence type="ECO:0000256" key="3">
    <source>
        <dbReference type="ARBA" id="ARBA00023015"/>
    </source>
</evidence>
<dbReference type="InterPro" id="IPR036388">
    <property type="entry name" value="WH-like_DNA-bd_sf"/>
</dbReference>
<dbReference type="Gene3D" id="3.40.50.2300">
    <property type="match status" value="1"/>
</dbReference>
<organism evidence="9 10">
    <name type="scientific">Kroppenstedtia eburnea</name>
    <dbReference type="NCBI Taxonomy" id="714067"/>
    <lineage>
        <taxon>Bacteria</taxon>
        <taxon>Bacillati</taxon>
        <taxon>Bacillota</taxon>
        <taxon>Bacilli</taxon>
        <taxon>Bacillales</taxon>
        <taxon>Thermoactinomycetaceae</taxon>
        <taxon>Kroppenstedtia</taxon>
    </lineage>
</organism>
<dbReference type="Pfam" id="PF08279">
    <property type="entry name" value="HTH_11"/>
    <property type="match status" value="1"/>
</dbReference>
<feature type="domain" description="PTS EIIA type-2" evidence="6">
    <location>
        <begin position="540"/>
        <end position="687"/>
    </location>
</feature>
<dbReference type="InterPro" id="IPR036095">
    <property type="entry name" value="PTS_EIIB-like_sf"/>
</dbReference>
<dbReference type="InterPro" id="IPR013196">
    <property type="entry name" value="HTH_11"/>
</dbReference>
<evidence type="ECO:0000259" key="7">
    <source>
        <dbReference type="PROSITE" id="PS51099"/>
    </source>
</evidence>
<dbReference type="SUPFAM" id="SSF63520">
    <property type="entry name" value="PTS-regulatory domain, PRD"/>
    <property type="match status" value="2"/>
</dbReference>
<proteinExistence type="predicted"/>
<dbReference type="Pfam" id="PF00359">
    <property type="entry name" value="PTS_EIIA_2"/>
    <property type="match status" value="1"/>
</dbReference>
<keyword evidence="10" id="KW-1185">Reference proteome</keyword>
<dbReference type="AlphaFoldDB" id="A0A1N7NRA3"/>
<dbReference type="PROSITE" id="PS51094">
    <property type="entry name" value="PTS_EIIA_TYPE_2"/>
    <property type="match status" value="1"/>
</dbReference>
<accession>A0A1N7NRA3</accession>
<dbReference type="PROSITE" id="PS51372">
    <property type="entry name" value="PRD_2"/>
    <property type="match status" value="2"/>
</dbReference>
<evidence type="ECO:0000313" key="9">
    <source>
        <dbReference type="EMBL" id="SIT00841.1"/>
    </source>
</evidence>
<evidence type="ECO:0000256" key="2">
    <source>
        <dbReference type="ARBA" id="ARBA00022737"/>
    </source>
</evidence>
<dbReference type="Pfam" id="PF00874">
    <property type="entry name" value="PRD"/>
    <property type="match status" value="2"/>
</dbReference>
<dbReference type="RefSeq" id="WP_076525764.1">
    <property type="nucleotide sequence ID" value="NZ_CP048103.1"/>
</dbReference>
<dbReference type="Pfam" id="PF05043">
    <property type="entry name" value="Mga"/>
    <property type="match status" value="1"/>
</dbReference>
<evidence type="ECO:0000256" key="5">
    <source>
        <dbReference type="ARBA" id="ARBA00023163"/>
    </source>
</evidence>
<reference evidence="10" key="1">
    <citation type="submission" date="2017-01" db="EMBL/GenBank/DDBJ databases">
        <authorList>
            <person name="Varghese N."/>
            <person name="Submissions S."/>
        </authorList>
    </citation>
    <scope>NUCLEOTIDE SEQUENCE [LARGE SCALE GENOMIC DNA]</scope>
    <source>
        <strain evidence="10">DSM 45196</strain>
    </source>
</reference>
<keyword evidence="4" id="KW-0010">Activator</keyword>
<dbReference type="GO" id="GO:0009401">
    <property type="term" value="P:phosphoenolpyruvate-dependent sugar phosphotransferase system"/>
    <property type="evidence" value="ECO:0007669"/>
    <property type="project" value="InterPro"/>
</dbReference>
<evidence type="ECO:0000256" key="1">
    <source>
        <dbReference type="ARBA" id="ARBA00022679"/>
    </source>
</evidence>
<dbReference type="PANTHER" id="PTHR30185:SF18">
    <property type="entry name" value="TRANSCRIPTIONAL REGULATOR MTLR"/>
    <property type="match status" value="1"/>
</dbReference>
<keyword evidence="1" id="KW-0808">Transferase</keyword>
<name>A0A1N7NRA3_9BACL</name>
<dbReference type="Gene3D" id="1.10.10.10">
    <property type="entry name" value="Winged helix-like DNA-binding domain superfamily/Winged helix DNA-binding domain"/>
    <property type="match status" value="1"/>
</dbReference>
<sequence length="702" mass="78568">MYFSSRERNLIRLLMDSDQVWTVKKLAETLGVSERTIHRDLSGVEASLDGMGLSLRKKTGVGISLEGDSAGLEALRSVLAEQPETEFTPDERKTLLLCTLLVTSEPVKLIALAQDLHISSATVSQDLSRIEGWLASFGLTLVKKRGWGVQVTGNEKDRRAAIRSLLAEHFDEAEILGMLKQSLQRKTGNYSGLVMERLLGMVEREKLSAVEEAVKEEIGRLPYSLADGAYIGLVVHLALAVERIEQGETLTFDSKLLHELQMTREYRIAARIASRLESEFQQEFPESEVANLTLHLRGAKLGSDRQNWLESEVGAAAVEAGELIRRVEQELNVSLADDPSLMQGLAAHLERAVYRMKLNLPIHNPLLARIEQDYPAVFAAVEQAIKEVFPQYRVPREEIGYLVMHFGSALARKRRGRSPSVLVVCASGIGTSKLLVSQLQTEFPELRRIRNASLLELQQQGLSEYDLVISTIPLESDEVDVLRVHPYLTGEDLVKIRAYLDERMQRRIRGKPREQAVEGKDGQRTMDRLENIQLLIQTTLELVKGFSLSSLPAEPLRSLLDRACGKLEETGVLRDGKPVVDRLLERAEGGGLGIPGTGMALFHTRSGEVLRPSFTMYHLTDSIPVEGMDGTTMLMDDLLLLLAPGDTRKIVSDLLSRISVLIIESPHSLAVFQSKDEERIRDYLTEHLNRYIYDQIEEQRSV</sequence>
<evidence type="ECO:0000259" key="8">
    <source>
        <dbReference type="PROSITE" id="PS51372"/>
    </source>
</evidence>
<dbReference type="CDD" id="cd05568">
    <property type="entry name" value="PTS_IIB_bgl_like"/>
    <property type="match status" value="1"/>
</dbReference>
<feature type="domain" description="PRD" evidence="8">
    <location>
        <begin position="311"/>
        <end position="416"/>
    </location>
</feature>
<dbReference type="InterPro" id="IPR007737">
    <property type="entry name" value="Mga_HTH"/>
</dbReference>
<dbReference type="Proteomes" id="UP000186795">
    <property type="component" value="Unassembled WGS sequence"/>
</dbReference>
<dbReference type="PANTHER" id="PTHR30185">
    <property type="entry name" value="CRYPTIC BETA-GLUCOSIDE BGL OPERON ANTITERMINATOR"/>
    <property type="match status" value="1"/>
</dbReference>
<dbReference type="PROSITE" id="PS51099">
    <property type="entry name" value="PTS_EIIB_TYPE_2"/>
    <property type="match status" value="1"/>
</dbReference>
<dbReference type="InterPro" id="IPR002178">
    <property type="entry name" value="PTS_EIIA_type-2_dom"/>
</dbReference>
<dbReference type="SUPFAM" id="SSF55804">
    <property type="entry name" value="Phoshotransferase/anion transport protein"/>
    <property type="match status" value="1"/>
</dbReference>
<dbReference type="GO" id="GO:0008982">
    <property type="term" value="F:protein-N(PI)-phosphohistidine-sugar phosphotransferase activity"/>
    <property type="evidence" value="ECO:0007669"/>
    <property type="project" value="InterPro"/>
</dbReference>
<evidence type="ECO:0000313" key="10">
    <source>
        <dbReference type="Proteomes" id="UP000186795"/>
    </source>
</evidence>
<keyword evidence="3" id="KW-0805">Transcription regulation</keyword>
<feature type="domain" description="PTS EIIB type-2" evidence="7">
    <location>
        <begin position="419"/>
        <end position="508"/>
    </location>
</feature>
<dbReference type="Gene3D" id="3.40.930.10">
    <property type="entry name" value="Mannitol-specific EII, Chain A"/>
    <property type="match status" value="1"/>
</dbReference>
<dbReference type="OrthoDB" id="9776005at2"/>
<evidence type="ECO:0000256" key="4">
    <source>
        <dbReference type="ARBA" id="ARBA00023159"/>
    </source>
</evidence>
<dbReference type="InterPro" id="IPR013011">
    <property type="entry name" value="PTS_EIIB_2"/>
</dbReference>
<dbReference type="EMBL" id="FTOD01000010">
    <property type="protein sequence ID" value="SIT00841.1"/>
    <property type="molecule type" value="Genomic_DNA"/>
</dbReference>
<keyword evidence="2" id="KW-0677">Repeat</keyword>
<keyword evidence="5" id="KW-0804">Transcription</keyword>
<dbReference type="InterPro" id="IPR036634">
    <property type="entry name" value="PRD_sf"/>
</dbReference>
<dbReference type="GO" id="GO:0006355">
    <property type="term" value="P:regulation of DNA-templated transcription"/>
    <property type="evidence" value="ECO:0007669"/>
    <property type="project" value="InterPro"/>
</dbReference>
<evidence type="ECO:0000259" key="6">
    <source>
        <dbReference type="PROSITE" id="PS51094"/>
    </source>
</evidence>
<dbReference type="InterPro" id="IPR050661">
    <property type="entry name" value="BglG_antiterminators"/>
</dbReference>